<keyword evidence="9" id="KW-0732">Signal</keyword>
<evidence type="ECO:0000256" key="3">
    <source>
        <dbReference type="ARBA" id="ARBA00012757"/>
    </source>
</evidence>
<dbReference type="InterPro" id="IPR008928">
    <property type="entry name" value="6-hairpin_glycosidase_sf"/>
</dbReference>
<dbReference type="EC" id="3.2.1.28" evidence="3 7"/>
<dbReference type="Proteomes" id="UP001174909">
    <property type="component" value="Unassembled WGS sequence"/>
</dbReference>
<dbReference type="AlphaFoldDB" id="A0AA35RJ48"/>
<dbReference type="PANTHER" id="PTHR23403">
    <property type="entry name" value="TREHALASE"/>
    <property type="match status" value="1"/>
</dbReference>
<comment type="catalytic activity">
    <reaction evidence="1 7">
        <text>alpha,alpha-trehalose + H2O = alpha-D-glucose + beta-D-glucose</text>
        <dbReference type="Rhea" id="RHEA:32675"/>
        <dbReference type="ChEBI" id="CHEBI:15377"/>
        <dbReference type="ChEBI" id="CHEBI:15903"/>
        <dbReference type="ChEBI" id="CHEBI:16551"/>
        <dbReference type="ChEBI" id="CHEBI:17925"/>
        <dbReference type="EC" id="3.2.1.28"/>
    </reaction>
</comment>
<keyword evidence="6 7" id="KW-0326">Glycosidase</keyword>
<dbReference type="PROSITE" id="PS00927">
    <property type="entry name" value="TREHALASE_1"/>
    <property type="match status" value="1"/>
</dbReference>
<proteinExistence type="inferred from homology"/>
<evidence type="ECO:0000256" key="7">
    <source>
        <dbReference type="RuleBase" id="RU361180"/>
    </source>
</evidence>
<comment type="similarity">
    <text evidence="2 7">Belongs to the glycosyl hydrolase 37 family.</text>
</comment>
<comment type="caution">
    <text evidence="10">The sequence shown here is derived from an EMBL/GenBank/DDBJ whole genome shotgun (WGS) entry which is preliminary data.</text>
</comment>
<keyword evidence="5 7" id="KW-0378">Hydrolase</keyword>
<dbReference type="InterPro" id="IPR012341">
    <property type="entry name" value="6hp_glycosidase-like_sf"/>
</dbReference>
<organism evidence="10 11">
    <name type="scientific">Geodia barretti</name>
    <name type="common">Barrett's horny sponge</name>
    <dbReference type="NCBI Taxonomy" id="519541"/>
    <lineage>
        <taxon>Eukaryota</taxon>
        <taxon>Metazoa</taxon>
        <taxon>Porifera</taxon>
        <taxon>Demospongiae</taxon>
        <taxon>Heteroscleromorpha</taxon>
        <taxon>Tetractinellida</taxon>
        <taxon>Astrophorina</taxon>
        <taxon>Geodiidae</taxon>
        <taxon>Geodia</taxon>
    </lineage>
</organism>
<name>A0AA35RJ48_GEOBA</name>
<sequence length="664" mass="74865">MALHSLVPLFLSSVVLPLAPTDSLHVCDSPIFCYGELLASVQNASVFNDSKEFVDRPLTASPDEVLAAFEELPDHHNVTALREFVDQWTLEAGSDLETWDPPDWVPRPNFIERIKDEKLKEWALDINSIWRQLGRQVDPIHDILWTQPSLPLLQVSPAVPENADRHSLIFLPNPFIVPGGRFRETYYWDTYWMVEGLLLCGMNDTARGMIENLAYLVHKYGLVPNGGRQYYTRRSQPPLLTQMVELFYNRTENTTFLHNLLPALVTEYNFWVNNRSIPFFGPAYTAPTDTPRPEAYREDLAVAERVTSDNRPALYKNLASGAESGWDFSTRWLAHSGPDTGQLSSISTSTIVAVDLSAILCSNEAALARLFTAVGNRSGASYFINRTIERSSSFDGMFWNETLSLWRDLRLNLSLNGSFYGSSISALVWRCGQGGVERDEKFLSTLESLGVLEYPGGIPASVWSNSTQQWDYPNAWAPIQWMLVEAWHDSPSKQLRAVAEKVARTWLTTTYLAWERFNHTMFEKYNCTEAGEPGGGGQYNTQTGFGWTNGVALKFLSLYPDMVISPSSSSDGAKRNLGWVSVIVFMVVSVAVSIPCLVWCRWLYVTGRDRYWGRVRNEHLIAAQGGISHSRPHSPNPTYTNRYTVADINGSSDIYNETLLEFDV</sequence>
<dbReference type="Gene3D" id="1.50.10.10">
    <property type="match status" value="1"/>
</dbReference>
<dbReference type="SUPFAM" id="SSF48208">
    <property type="entry name" value="Six-hairpin glycosidases"/>
    <property type="match status" value="1"/>
</dbReference>
<dbReference type="InterPro" id="IPR018232">
    <property type="entry name" value="Glyco_hydro_37_CS"/>
</dbReference>
<evidence type="ECO:0000256" key="4">
    <source>
        <dbReference type="ARBA" id="ARBA00019905"/>
    </source>
</evidence>
<protein>
    <recommendedName>
        <fullName evidence="4 7">Trehalase</fullName>
        <ecNumber evidence="3 7">3.2.1.28</ecNumber>
    </recommendedName>
    <alternativeName>
        <fullName evidence="7">Alpha-trehalose glucohydrolase</fullName>
    </alternativeName>
</protein>
<evidence type="ECO:0000256" key="8">
    <source>
        <dbReference type="SAM" id="Phobius"/>
    </source>
</evidence>
<feature type="chain" id="PRO_5041468494" description="Trehalase" evidence="9">
    <location>
        <begin position="18"/>
        <end position="664"/>
    </location>
</feature>
<keyword evidence="8" id="KW-0472">Membrane</keyword>
<evidence type="ECO:0000256" key="2">
    <source>
        <dbReference type="ARBA" id="ARBA00005615"/>
    </source>
</evidence>
<gene>
    <name evidence="10" type="ORF">GBAR_LOCUS7491</name>
</gene>
<dbReference type="PANTHER" id="PTHR23403:SF1">
    <property type="entry name" value="TREHALASE"/>
    <property type="match status" value="1"/>
</dbReference>
<feature type="signal peptide" evidence="9">
    <location>
        <begin position="1"/>
        <end position="17"/>
    </location>
</feature>
<evidence type="ECO:0000256" key="9">
    <source>
        <dbReference type="SAM" id="SignalP"/>
    </source>
</evidence>
<evidence type="ECO:0000256" key="6">
    <source>
        <dbReference type="ARBA" id="ARBA00023295"/>
    </source>
</evidence>
<keyword evidence="8" id="KW-0812">Transmembrane</keyword>
<dbReference type="PRINTS" id="PR00744">
    <property type="entry name" value="GLHYDRLASE37"/>
</dbReference>
<evidence type="ECO:0000256" key="5">
    <source>
        <dbReference type="ARBA" id="ARBA00022801"/>
    </source>
</evidence>
<keyword evidence="8" id="KW-1133">Transmembrane helix</keyword>
<reference evidence="10" key="1">
    <citation type="submission" date="2023-03" db="EMBL/GenBank/DDBJ databases">
        <authorList>
            <person name="Steffen K."/>
            <person name="Cardenas P."/>
        </authorList>
    </citation>
    <scope>NUCLEOTIDE SEQUENCE</scope>
</reference>
<keyword evidence="11" id="KW-1185">Reference proteome</keyword>
<evidence type="ECO:0000256" key="1">
    <source>
        <dbReference type="ARBA" id="ARBA00001576"/>
    </source>
</evidence>
<dbReference type="EMBL" id="CASHTH010001114">
    <property type="protein sequence ID" value="CAI8011658.1"/>
    <property type="molecule type" value="Genomic_DNA"/>
</dbReference>
<dbReference type="GO" id="GO:0004555">
    <property type="term" value="F:alpha,alpha-trehalase activity"/>
    <property type="evidence" value="ECO:0007669"/>
    <property type="project" value="UniProtKB-EC"/>
</dbReference>
<evidence type="ECO:0000313" key="11">
    <source>
        <dbReference type="Proteomes" id="UP001174909"/>
    </source>
</evidence>
<dbReference type="PROSITE" id="PS00928">
    <property type="entry name" value="TREHALASE_2"/>
    <property type="match status" value="1"/>
</dbReference>
<feature type="transmembrane region" description="Helical" evidence="8">
    <location>
        <begin position="577"/>
        <end position="604"/>
    </location>
</feature>
<dbReference type="GO" id="GO:0005993">
    <property type="term" value="P:trehalose catabolic process"/>
    <property type="evidence" value="ECO:0007669"/>
    <property type="project" value="TreeGrafter"/>
</dbReference>
<dbReference type="InterPro" id="IPR001661">
    <property type="entry name" value="Glyco_hydro_37"/>
</dbReference>
<evidence type="ECO:0000313" key="10">
    <source>
        <dbReference type="EMBL" id="CAI8011658.1"/>
    </source>
</evidence>
<accession>A0AA35RJ48</accession>
<dbReference type="Pfam" id="PF01204">
    <property type="entry name" value="Trehalase"/>
    <property type="match status" value="1"/>
</dbReference>